<keyword evidence="3" id="KW-0411">Iron-sulfur</keyword>
<feature type="domain" description="NADPH-dependent FMN reductase-like" evidence="4">
    <location>
        <begin position="54"/>
        <end position="182"/>
    </location>
</feature>
<reference evidence="5 6" key="1">
    <citation type="submission" date="2015-09" db="EMBL/GenBank/DDBJ databases">
        <title>Genome of Desulfovibrio dechloracetivorans BerOc1, a mercury methylating strain isolated from highly hydrocarbons and metals contaminated coastal sediments.</title>
        <authorList>
            <person name="Goni Urriza M."/>
            <person name="Gassie C."/>
            <person name="Bouchez O."/>
            <person name="Klopp C."/>
            <person name="Ranchou-Peyruse A."/>
            <person name="Remy G."/>
        </authorList>
    </citation>
    <scope>NUCLEOTIDE SEQUENCE [LARGE SCALE GENOMIC DNA]</scope>
    <source>
        <strain evidence="5 6">BerOc1</strain>
    </source>
</reference>
<name>A0A1J5MWD8_9BACT</name>
<evidence type="ECO:0000256" key="3">
    <source>
        <dbReference type="ARBA" id="ARBA00023014"/>
    </source>
</evidence>
<proteinExistence type="predicted"/>
<comment type="caution">
    <text evidence="5">The sequence shown here is derived from an EMBL/GenBank/DDBJ whole genome shotgun (WGS) entry which is preliminary data.</text>
</comment>
<evidence type="ECO:0000256" key="1">
    <source>
        <dbReference type="ARBA" id="ARBA00022630"/>
    </source>
</evidence>
<dbReference type="EMBL" id="LKAQ01000004">
    <property type="protein sequence ID" value="OIQ50132.1"/>
    <property type="molecule type" value="Genomic_DNA"/>
</dbReference>
<dbReference type="InterPro" id="IPR029039">
    <property type="entry name" value="Flavoprotein-like_sf"/>
</dbReference>
<dbReference type="SUPFAM" id="SSF52218">
    <property type="entry name" value="Flavoproteins"/>
    <property type="match status" value="1"/>
</dbReference>
<dbReference type="PANTHER" id="PTHR43278">
    <property type="entry name" value="NAD(P)H-DEPENDENT FMN-CONTAINING OXIDOREDUCTASE YWQN-RELATED"/>
    <property type="match status" value="1"/>
</dbReference>
<dbReference type="InterPro" id="IPR051796">
    <property type="entry name" value="ISF_SsuE-like"/>
</dbReference>
<keyword evidence="6" id="KW-1185">Reference proteome</keyword>
<evidence type="ECO:0000256" key="2">
    <source>
        <dbReference type="ARBA" id="ARBA00022643"/>
    </source>
</evidence>
<gene>
    <name evidence="5" type="primary">azoR_1</name>
    <name evidence="5" type="ORF">BerOc1_02062</name>
</gene>
<dbReference type="InterPro" id="IPR005025">
    <property type="entry name" value="FMN_Rdtase-like_dom"/>
</dbReference>
<dbReference type="InterPro" id="IPR006311">
    <property type="entry name" value="TAT_signal"/>
</dbReference>
<dbReference type="PROSITE" id="PS51318">
    <property type="entry name" value="TAT"/>
    <property type="match status" value="1"/>
</dbReference>
<evidence type="ECO:0000313" key="5">
    <source>
        <dbReference type="EMBL" id="OIQ50132.1"/>
    </source>
</evidence>
<evidence type="ECO:0000313" key="6">
    <source>
        <dbReference type="Proteomes" id="UP000181901"/>
    </source>
</evidence>
<dbReference type="PANTHER" id="PTHR43278:SF2">
    <property type="entry name" value="IRON-SULFUR FLAVOPROTEIN"/>
    <property type="match status" value="1"/>
</dbReference>
<sequence length="228" mass="24693">MRERDRDTDRTGIFRERRELLKAGATLVAAPVAAAMASAQPAQAESGPAKAVKNVLIVSASPRDEGNSDILCDEFLRGAAEAGHRAEKIRLSDLDINFCLGCCSCISDPGSCVQDDDMAPLMKKALEADVLVLASPVYFMTFNARMKNFIDRFCPIYTMVRDLDVYFIASAAGGRRSIDSVVAGFRVFTDCLYGARERGVVACTGIWDEGGVKGTGSLREAYDMGRNV</sequence>
<dbReference type="Gene3D" id="3.40.50.360">
    <property type="match status" value="1"/>
</dbReference>
<protein>
    <submittedName>
        <fullName evidence="5">FMN-dependent NADH-azoreductase</fullName>
    </submittedName>
</protein>
<dbReference type="RefSeq" id="WP_242652943.1">
    <property type="nucleotide sequence ID" value="NZ_LKAQ01000004.1"/>
</dbReference>
<keyword evidence="3" id="KW-0408">Iron</keyword>
<dbReference type="Proteomes" id="UP000181901">
    <property type="component" value="Unassembled WGS sequence"/>
</dbReference>
<organism evidence="5 6">
    <name type="scientific">Pseudodesulfovibrio hydrargyri</name>
    <dbReference type="NCBI Taxonomy" id="2125990"/>
    <lineage>
        <taxon>Bacteria</taxon>
        <taxon>Pseudomonadati</taxon>
        <taxon>Thermodesulfobacteriota</taxon>
        <taxon>Desulfovibrionia</taxon>
        <taxon>Desulfovibrionales</taxon>
        <taxon>Desulfovibrionaceae</taxon>
    </lineage>
</organism>
<dbReference type="AlphaFoldDB" id="A0A1J5MWD8"/>
<evidence type="ECO:0000259" key="4">
    <source>
        <dbReference type="Pfam" id="PF03358"/>
    </source>
</evidence>
<accession>A0A1J5MWD8</accession>
<dbReference type="Pfam" id="PF03358">
    <property type="entry name" value="FMN_red"/>
    <property type="match status" value="1"/>
</dbReference>
<keyword evidence="1" id="KW-0285">Flavoprotein</keyword>
<keyword evidence="2" id="KW-0288">FMN</keyword>
<dbReference type="GO" id="GO:0016491">
    <property type="term" value="F:oxidoreductase activity"/>
    <property type="evidence" value="ECO:0007669"/>
    <property type="project" value="InterPro"/>
</dbReference>
<keyword evidence="3" id="KW-0479">Metal-binding</keyword>
<dbReference type="GO" id="GO:0051536">
    <property type="term" value="F:iron-sulfur cluster binding"/>
    <property type="evidence" value="ECO:0007669"/>
    <property type="project" value="UniProtKB-KW"/>
</dbReference>